<sequence>MKRSTPIARTAMKRSSRPKMTPARKAAAGEDCTLNVAGVCNYNAETVILAHFRWLGDCGGSMKPTDLQAAYGCSECNRWTDSPTPAERNATYESDRNFYALRAMVRTQLRMVAKGIIQVKGVAA</sequence>
<dbReference type="Pfam" id="PF07102">
    <property type="entry name" value="YbcO"/>
    <property type="match status" value="1"/>
</dbReference>
<name>A0ABV9C065_9GAMM</name>
<dbReference type="RefSeq" id="WP_266151134.1">
    <property type="nucleotide sequence ID" value="NZ_CP064028.1"/>
</dbReference>
<comment type="caution">
    <text evidence="2">The sequence shown here is derived from an EMBL/GenBank/DDBJ whole genome shotgun (WGS) entry which is preliminary data.</text>
</comment>
<dbReference type="Proteomes" id="UP001595961">
    <property type="component" value="Unassembled WGS sequence"/>
</dbReference>
<dbReference type="EMBL" id="JBHSGA010000013">
    <property type="protein sequence ID" value="MFC4526389.1"/>
    <property type="molecule type" value="Genomic_DNA"/>
</dbReference>
<proteinExistence type="predicted"/>
<evidence type="ECO:0000256" key="1">
    <source>
        <dbReference type="SAM" id="MobiDB-lite"/>
    </source>
</evidence>
<feature type="region of interest" description="Disordered" evidence="1">
    <location>
        <begin position="1"/>
        <end position="25"/>
    </location>
</feature>
<protein>
    <submittedName>
        <fullName evidence="2">Nuclease domain-containing protein</fullName>
    </submittedName>
</protein>
<accession>A0ABV9C065</accession>
<organism evidence="2 3">
    <name type="scientific">Dyella halodurans</name>
    <dbReference type="NCBI Taxonomy" id="1920171"/>
    <lineage>
        <taxon>Bacteria</taxon>
        <taxon>Pseudomonadati</taxon>
        <taxon>Pseudomonadota</taxon>
        <taxon>Gammaproteobacteria</taxon>
        <taxon>Lysobacterales</taxon>
        <taxon>Rhodanobacteraceae</taxon>
        <taxon>Dyella</taxon>
    </lineage>
</organism>
<evidence type="ECO:0000313" key="2">
    <source>
        <dbReference type="EMBL" id="MFC4526389.1"/>
    </source>
</evidence>
<keyword evidence="3" id="KW-1185">Reference proteome</keyword>
<evidence type="ECO:0000313" key="3">
    <source>
        <dbReference type="Proteomes" id="UP001595961"/>
    </source>
</evidence>
<dbReference type="InterPro" id="IPR010774">
    <property type="entry name" value="YbcO"/>
</dbReference>
<dbReference type="Gene3D" id="3.30.50.20">
    <property type="entry name" value="prophage-derive protein ybcO"/>
    <property type="match status" value="1"/>
</dbReference>
<reference evidence="3" key="1">
    <citation type="journal article" date="2019" name="Int. J. Syst. Evol. Microbiol.">
        <title>The Global Catalogue of Microorganisms (GCM) 10K type strain sequencing project: providing services to taxonomists for standard genome sequencing and annotation.</title>
        <authorList>
            <consortium name="The Broad Institute Genomics Platform"/>
            <consortium name="The Broad Institute Genome Sequencing Center for Infectious Disease"/>
            <person name="Wu L."/>
            <person name="Ma J."/>
        </authorList>
    </citation>
    <scope>NUCLEOTIDE SEQUENCE [LARGE SCALE GENOMIC DNA]</scope>
    <source>
        <strain evidence="3">CCM 4481</strain>
    </source>
</reference>
<gene>
    <name evidence="2" type="ORF">ACFO5W_07020</name>
</gene>